<gene>
    <name evidence="2" type="ORF">EVOR1521_LOCUS18672</name>
</gene>
<dbReference type="SUPFAM" id="SSF53474">
    <property type="entry name" value="alpha/beta-Hydrolases"/>
    <property type="match status" value="1"/>
</dbReference>
<evidence type="ECO:0000259" key="1">
    <source>
        <dbReference type="Pfam" id="PF12697"/>
    </source>
</evidence>
<dbReference type="Pfam" id="PF12697">
    <property type="entry name" value="Abhydrolase_6"/>
    <property type="match status" value="1"/>
</dbReference>
<dbReference type="Gene3D" id="3.40.50.1820">
    <property type="entry name" value="alpha/beta hydrolase"/>
    <property type="match status" value="1"/>
</dbReference>
<dbReference type="AlphaFoldDB" id="A0AA36IW00"/>
<accession>A0AA36IW00</accession>
<sequence>MSQVWQVVAGRDTGGLAVRDGAEPQSRELEQKLSHAAFVEELELKNERLHYKLVTGTGPETGWVSTKVDDQELLRCIIKAPPKEPAPSGQPLFCAWYSGGFSKSDGEKLLAPFMQTLKSAGVQDTAIFHYPDAYGLPGQGREPWASYIDRLVEEIDRAAGSCARPLVLFGHSRGAAPATCVAFRQPQRVKKVYIAACSAMRAGEATGWELLSQRFQEGGDRELLKWFSSLQPDNILLHRTAYDTSDSEFEEQMKSSKFLADMLQVMRVQYRDAMFPDPARDFGVMPVPIMAIAPLLDESCQPQHCKDWGLLTSAGFQLETVQAGHMDCLQAGPAPIPSDIELQNAACPLLPQADEEMMRTLRNFARVQAVNDGKGQCELSSKICQDLQQFLK</sequence>
<proteinExistence type="predicted"/>
<evidence type="ECO:0000313" key="2">
    <source>
        <dbReference type="EMBL" id="CAJ1393915.1"/>
    </source>
</evidence>
<dbReference type="EMBL" id="CAUJNA010002669">
    <property type="protein sequence ID" value="CAJ1393915.1"/>
    <property type="molecule type" value="Genomic_DNA"/>
</dbReference>
<comment type="caution">
    <text evidence="2">The sequence shown here is derived from an EMBL/GenBank/DDBJ whole genome shotgun (WGS) entry which is preliminary data.</text>
</comment>
<organism evidence="2 3">
    <name type="scientific">Effrenium voratum</name>
    <dbReference type="NCBI Taxonomy" id="2562239"/>
    <lineage>
        <taxon>Eukaryota</taxon>
        <taxon>Sar</taxon>
        <taxon>Alveolata</taxon>
        <taxon>Dinophyceae</taxon>
        <taxon>Suessiales</taxon>
        <taxon>Symbiodiniaceae</taxon>
        <taxon>Effrenium</taxon>
    </lineage>
</organism>
<dbReference type="InterPro" id="IPR000073">
    <property type="entry name" value="AB_hydrolase_1"/>
</dbReference>
<feature type="domain" description="AB hydrolase-1" evidence="1">
    <location>
        <begin position="133"/>
        <end position="326"/>
    </location>
</feature>
<dbReference type="InterPro" id="IPR029058">
    <property type="entry name" value="AB_hydrolase_fold"/>
</dbReference>
<dbReference type="Proteomes" id="UP001178507">
    <property type="component" value="Unassembled WGS sequence"/>
</dbReference>
<evidence type="ECO:0000313" key="3">
    <source>
        <dbReference type="Proteomes" id="UP001178507"/>
    </source>
</evidence>
<name>A0AA36IW00_9DINO</name>
<protein>
    <recommendedName>
        <fullName evidence="1">AB hydrolase-1 domain-containing protein</fullName>
    </recommendedName>
</protein>
<reference evidence="2" key="1">
    <citation type="submission" date="2023-08" db="EMBL/GenBank/DDBJ databases">
        <authorList>
            <person name="Chen Y."/>
            <person name="Shah S."/>
            <person name="Dougan E. K."/>
            <person name="Thang M."/>
            <person name="Chan C."/>
        </authorList>
    </citation>
    <scope>NUCLEOTIDE SEQUENCE</scope>
</reference>
<keyword evidence="3" id="KW-1185">Reference proteome</keyword>